<proteinExistence type="predicted"/>
<evidence type="ECO:0000313" key="2">
    <source>
        <dbReference type="EMBL" id="CAI8016708.1"/>
    </source>
</evidence>
<name>A0AA35RS29_GEOBA</name>
<accession>A0AA35RS29</accession>
<gene>
    <name evidence="2" type="ORF">GBAR_LOCUS10231</name>
</gene>
<dbReference type="Pfam" id="PF12937">
    <property type="entry name" value="F-box-like"/>
    <property type="match status" value="1"/>
</dbReference>
<dbReference type="SUPFAM" id="SSF81383">
    <property type="entry name" value="F-box domain"/>
    <property type="match status" value="1"/>
</dbReference>
<dbReference type="Proteomes" id="UP001174909">
    <property type="component" value="Unassembled WGS sequence"/>
</dbReference>
<dbReference type="InterPro" id="IPR036047">
    <property type="entry name" value="F-box-like_dom_sf"/>
</dbReference>
<dbReference type="SUPFAM" id="SSF52047">
    <property type="entry name" value="RNI-like"/>
    <property type="match status" value="1"/>
</dbReference>
<evidence type="ECO:0000259" key="1">
    <source>
        <dbReference type="PROSITE" id="PS50181"/>
    </source>
</evidence>
<dbReference type="Gene3D" id="3.80.10.10">
    <property type="entry name" value="Ribonuclease Inhibitor"/>
    <property type="match status" value="1"/>
</dbReference>
<feature type="domain" description="F-box" evidence="1">
    <location>
        <begin position="250"/>
        <end position="296"/>
    </location>
</feature>
<organism evidence="2 3">
    <name type="scientific">Geodia barretti</name>
    <name type="common">Barrett's horny sponge</name>
    <dbReference type="NCBI Taxonomy" id="519541"/>
    <lineage>
        <taxon>Eukaryota</taxon>
        <taxon>Metazoa</taxon>
        <taxon>Porifera</taxon>
        <taxon>Demospongiae</taxon>
        <taxon>Heteroscleromorpha</taxon>
        <taxon>Tetractinellida</taxon>
        <taxon>Astrophorina</taxon>
        <taxon>Geodiidae</taxon>
        <taxon>Geodia</taxon>
    </lineage>
</organism>
<dbReference type="EMBL" id="CASHTH010001552">
    <property type="protein sequence ID" value="CAI8016708.1"/>
    <property type="molecule type" value="Genomic_DNA"/>
</dbReference>
<dbReference type="PROSITE" id="PS50181">
    <property type="entry name" value="FBOX"/>
    <property type="match status" value="1"/>
</dbReference>
<dbReference type="AlphaFoldDB" id="A0AA35RS29"/>
<protein>
    <submittedName>
        <fullName evidence="2">F-box/LRR-repeat protein 4</fullName>
    </submittedName>
</protein>
<dbReference type="Gene3D" id="1.20.1280.50">
    <property type="match status" value="1"/>
</dbReference>
<dbReference type="CDD" id="cd22117">
    <property type="entry name" value="F-box_FBXL4"/>
    <property type="match status" value="1"/>
</dbReference>
<reference evidence="2" key="1">
    <citation type="submission" date="2023-03" db="EMBL/GenBank/DDBJ databases">
        <authorList>
            <person name="Steffen K."/>
            <person name="Cardenas P."/>
        </authorList>
    </citation>
    <scope>NUCLEOTIDE SEQUENCE</scope>
</reference>
<dbReference type="InterPro" id="IPR001810">
    <property type="entry name" value="F-box_dom"/>
</dbReference>
<dbReference type="SMART" id="SM00256">
    <property type="entry name" value="FBOX"/>
    <property type="match status" value="1"/>
</dbReference>
<comment type="caution">
    <text evidence="2">The sequence shown here is derived from an EMBL/GenBank/DDBJ whole genome shotgun (WGS) entry which is preliminary data.</text>
</comment>
<dbReference type="InterPro" id="IPR032675">
    <property type="entry name" value="LRR_dom_sf"/>
</dbReference>
<sequence>MHGRCALGANNTSPTPLIGGMASKVSQFVKEVVNFSSQYGTHGSRSYTAANLAGGFNIYDGYGDRTEAFVLRTYGHWWETCPSAPRIFRNSEQFRSQDFVEVRYEVPVVPVAIDIYETYHPGAVVRILACNTNLSVDKRKRHPGEVEWVTLFSGPTQCSNIARSRKFSPPIKTIDFPTNLLRLEFNSGDCGYYTELDGVELHGYIKEGMQEFRDRATDFKLSVTNQLLRMLSLSNRQISVGDDDDDDERLGYFSMLPDEIIQYIFKFLDLKSLCNASQVCSIFLKNAYDPMLYKELNLQPFWNTVDDIALAGLSARCGNMFSVNLSWTGGGGQVTEPSLCRFLEECGSYLVNLQLACCKYIANETLSTVGKVCTKLEALDLQSCLQLTTALNHIGLFPNLRRLNLYSCTISPNLLDIIGRYVC</sequence>
<evidence type="ECO:0000313" key="3">
    <source>
        <dbReference type="Proteomes" id="UP001174909"/>
    </source>
</evidence>
<keyword evidence="3" id="KW-1185">Reference proteome</keyword>